<keyword evidence="2" id="KW-1185">Reference proteome</keyword>
<dbReference type="AlphaFoldDB" id="A0A7Y0Q5K9"/>
<evidence type="ECO:0000313" key="1">
    <source>
        <dbReference type="EMBL" id="NMP24409.1"/>
    </source>
</evidence>
<proteinExistence type="predicted"/>
<organism evidence="1 2">
    <name type="scientific">Sulfobacillus harzensis</name>
    <dbReference type="NCBI Taxonomy" id="2729629"/>
    <lineage>
        <taxon>Bacteria</taxon>
        <taxon>Bacillati</taxon>
        <taxon>Bacillota</taxon>
        <taxon>Clostridia</taxon>
        <taxon>Eubacteriales</taxon>
        <taxon>Clostridiales Family XVII. Incertae Sedis</taxon>
        <taxon>Sulfobacillus</taxon>
    </lineage>
</organism>
<gene>
    <name evidence="1" type="ORF">HIJ39_18975</name>
</gene>
<name>A0A7Y0Q5K9_9FIRM</name>
<accession>A0A7Y0Q5K9</accession>
<sequence length="86" mass="9919">MEHWLSLVATENLTRNTLQARIVRRRDQLQLEQDATGQARQQQLLHIADRALAAAANIERQAEEFNAKYKAYALFTLNVTRVPYVP</sequence>
<evidence type="ECO:0000313" key="2">
    <source>
        <dbReference type="Proteomes" id="UP000533476"/>
    </source>
</evidence>
<reference evidence="1 2" key="1">
    <citation type="submission" date="2020-04" db="EMBL/GenBank/DDBJ databases">
        <authorList>
            <person name="Zhang R."/>
            <person name="Schippers A."/>
        </authorList>
    </citation>
    <scope>NUCLEOTIDE SEQUENCE [LARGE SCALE GENOMIC DNA]</scope>
    <source>
        <strain evidence="1 2">DSM 109850</strain>
    </source>
</reference>
<dbReference type="EMBL" id="JABBVZ010000108">
    <property type="protein sequence ID" value="NMP24409.1"/>
    <property type="molecule type" value="Genomic_DNA"/>
</dbReference>
<comment type="caution">
    <text evidence="1">The sequence shown here is derived from an EMBL/GenBank/DDBJ whole genome shotgun (WGS) entry which is preliminary data.</text>
</comment>
<dbReference type="Proteomes" id="UP000533476">
    <property type="component" value="Unassembled WGS sequence"/>
</dbReference>
<protein>
    <submittedName>
        <fullName evidence="1">Uncharacterized protein</fullName>
    </submittedName>
</protein>